<organism evidence="3 4">
    <name type="scientific">Geobacillus thermocatenulatus</name>
    <dbReference type="NCBI Taxonomy" id="33938"/>
    <lineage>
        <taxon>Bacteria</taxon>
        <taxon>Bacillati</taxon>
        <taxon>Bacillota</taxon>
        <taxon>Bacilli</taxon>
        <taxon>Bacillales</taxon>
        <taxon>Anoxybacillaceae</taxon>
        <taxon>Geobacillus</taxon>
        <taxon>Geobacillus thermoleovorans group</taxon>
    </lineage>
</organism>
<dbReference type="AlphaFoldDB" id="A0AA91QMB6"/>
<dbReference type="Proteomes" id="UP000198378">
    <property type="component" value="Unassembled WGS sequence"/>
</dbReference>
<dbReference type="Pfam" id="PF07282">
    <property type="entry name" value="Cas12f1-like_TNB"/>
    <property type="match status" value="1"/>
</dbReference>
<dbReference type="RefSeq" id="WP_089114009.1">
    <property type="nucleotide sequence ID" value="NZ_NEWK01000002.1"/>
</dbReference>
<keyword evidence="1" id="KW-0238">DNA-binding</keyword>
<name>A0AA91QMB6_9BACL</name>
<evidence type="ECO:0000256" key="1">
    <source>
        <dbReference type="ARBA" id="ARBA00023125"/>
    </source>
</evidence>
<dbReference type="GO" id="GO:0003677">
    <property type="term" value="F:DNA binding"/>
    <property type="evidence" value="ECO:0007669"/>
    <property type="project" value="UniProtKB-KW"/>
</dbReference>
<evidence type="ECO:0000259" key="2">
    <source>
        <dbReference type="Pfam" id="PF07282"/>
    </source>
</evidence>
<reference evidence="3 4" key="1">
    <citation type="submission" date="2017-05" db="EMBL/GenBank/DDBJ databases">
        <title>The genome sequence of Geobacillus thermocatenulatus DSM 730.</title>
        <authorList>
            <person name="Ramaloko W.T."/>
            <person name="Koen N."/>
            <person name="Polliack S."/>
            <person name="Aliyu H."/>
            <person name="Lebre P."/>
            <person name="Mohr T."/>
            <person name="Oswald F."/>
            <person name="Zwick M."/>
            <person name="Neumann A."/>
            <person name="Syldatk C."/>
            <person name="Cowan D."/>
            <person name="De Maayer P."/>
        </authorList>
    </citation>
    <scope>NUCLEOTIDE SEQUENCE [LARGE SCALE GENOMIC DNA]</scope>
    <source>
        <strain evidence="3 4">BGSC 93A1</strain>
    </source>
</reference>
<protein>
    <recommendedName>
        <fullName evidence="2">Cas12f1-like TNB domain-containing protein</fullName>
    </recommendedName>
</protein>
<feature type="domain" description="Cas12f1-like TNB" evidence="2">
    <location>
        <begin position="11"/>
        <end position="45"/>
    </location>
</feature>
<sequence length="56" mass="6330">MDRGESVPQSTCCGRVKESLSLSERTFRCECGFERDRDVNAAINIKHEGMKRLAIV</sequence>
<dbReference type="InterPro" id="IPR010095">
    <property type="entry name" value="Cas12f1-like_TNB"/>
</dbReference>
<accession>A0AA91QMB6</accession>
<keyword evidence="4" id="KW-1185">Reference proteome</keyword>
<proteinExistence type="predicted"/>
<comment type="caution">
    <text evidence="3">The sequence shown here is derived from an EMBL/GenBank/DDBJ whole genome shotgun (WGS) entry which is preliminary data.</text>
</comment>
<dbReference type="EMBL" id="NEWK01000002">
    <property type="protein sequence ID" value="OXB87418.1"/>
    <property type="molecule type" value="Genomic_DNA"/>
</dbReference>
<gene>
    <name evidence="3" type="ORF">B9L19_14705</name>
</gene>
<evidence type="ECO:0000313" key="4">
    <source>
        <dbReference type="Proteomes" id="UP000198378"/>
    </source>
</evidence>
<evidence type="ECO:0000313" key="3">
    <source>
        <dbReference type="EMBL" id="OXB87418.1"/>
    </source>
</evidence>